<gene>
    <name evidence="1" type="ORF">LCGC14_1009010</name>
</gene>
<protein>
    <submittedName>
        <fullName evidence="1">Uncharacterized protein</fullName>
    </submittedName>
</protein>
<reference evidence="1" key="1">
    <citation type="journal article" date="2015" name="Nature">
        <title>Complex archaea that bridge the gap between prokaryotes and eukaryotes.</title>
        <authorList>
            <person name="Spang A."/>
            <person name="Saw J.H."/>
            <person name="Jorgensen S.L."/>
            <person name="Zaremba-Niedzwiedzka K."/>
            <person name="Martijn J."/>
            <person name="Lind A.E."/>
            <person name="van Eijk R."/>
            <person name="Schleper C."/>
            <person name="Guy L."/>
            <person name="Ettema T.J."/>
        </authorList>
    </citation>
    <scope>NUCLEOTIDE SEQUENCE</scope>
</reference>
<comment type="caution">
    <text evidence="1">The sequence shown here is derived from an EMBL/GenBank/DDBJ whole genome shotgun (WGS) entry which is preliminary data.</text>
</comment>
<evidence type="ECO:0000313" key="1">
    <source>
        <dbReference type="EMBL" id="KKN13173.1"/>
    </source>
</evidence>
<dbReference type="AlphaFoldDB" id="A0A0F9R6X0"/>
<name>A0A0F9R6X0_9ZZZZ</name>
<dbReference type="EMBL" id="LAZR01003951">
    <property type="protein sequence ID" value="KKN13173.1"/>
    <property type="molecule type" value="Genomic_DNA"/>
</dbReference>
<organism evidence="1">
    <name type="scientific">marine sediment metagenome</name>
    <dbReference type="NCBI Taxonomy" id="412755"/>
    <lineage>
        <taxon>unclassified sequences</taxon>
        <taxon>metagenomes</taxon>
        <taxon>ecological metagenomes</taxon>
    </lineage>
</organism>
<sequence length="245" mass="29179">MSSFESFKKELLKAHEEFHPRKDTRQLTSAILNKESKIFKEIFQVLHPIIKFIDKKIIIIDNVFTSYYSYKSGFVYELDPLSIYEDKLTFKEKELDFGTPTENHVTEYYKEGDNIIKGIMISMDIIKVENKYFDEDNPDNDYMLPTESSTTAIDIYLLRNKKIIKFDRFRKDHHLFDFEHTHSLKNPKELSIEELPKYNSVMRVLNHILLAYHQAIKENENKFPILKKSLKAILKIKEKNPDIFD</sequence>
<proteinExistence type="predicted"/>
<accession>A0A0F9R6X0</accession>